<feature type="transmembrane region" description="Helical" evidence="6">
    <location>
        <begin position="263"/>
        <end position="289"/>
    </location>
</feature>
<evidence type="ECO:0000256" key="6">
    <source>
        <dbReference type="SAM" id="Phobius"/>
    </source>
</evidence>
<evidence type="ECO:0000256" key="3">
    <source>
        <dbReference type="ARBA" id="ARBA00022692"/>
    </source>
</evidence>
<evidence type="ECO:0000256" key="1">
    <source>
        <dbReference type="ARBA" id="ARBA00004651"/>
    </source>
</evidence>
<evidence type="ECO:0000256" key="5">
    <source>
        <dbReference type="ARBA" id="ARBA00023136"/>
    </source>
</evidence>
<keyword evidence="2" id="KW-1003">Cell membrane</keyword>
<feature type="transmembrane region" description="Helical" evidence="6">
    <location>
        <begin position="222"/>
        <end position="243"/>
    </location>
</feature>
<feature type="transmembrane region" description="Helical" evidence="6">
    <location>
        <begin position="12"/>
        <end position="30"/>
    </location>
</feature>
<gene>
    <name evidence="7" type="ORF">OSSY52_13000</name>
</gene>
<dbReference type="PANTHER" id="PTHR30482">
    <property type="entry name" value="HIGH-AFFINITY BRANCHED-CHAIN AMINO ACID TRANSPORT SYSTEM PERMEASE"/>
    <property type="match status" value="1"/>
</dbReference>
<sequence>MNTYKLEKKTKVILNSTAIFIAIILMMWAQNSMSSYGLRILNLIAINAILAVSLNLINGITGIFSLGHIGFMAVGAYTASLLTLSVQQKQQVFFLEPLIWPFNSIQLDFFSATIIGGLVAAFFGLLIAVPALRLRDDYLAIATLGFSEIIRIFANYSVSLTNGALGLKGLPNYTNIWWSFSFLALTTWFIVKLTNSTYGKQLKAIRDDEIAARAMGINVKKLRVIAFVVGSFFAGIAGSLMAHLLTTIDPKMFMFVQPTSVNILVMIVLGGLGSTSGAIIGAIIITFLSEWLRFIEGDMNIFGHVFHGIPGMRMLIFSALMVILMIFYRKGIMGEKEITWDYLYNLIMKFKKKAPVEAKVGEE</sequence>
<evidence type="ECO:0000256" key="4">
    <source>
        <dbReference type="ARBA" id="ARBA00022989"/>
    </source>
</evidence>
<organism evidence="7 8">
    <name type="scientific">Tepiditoga spiralis</name>
    <dbReference type="NCBI Taxonomy" id="2108365"/>
    <lineage>
        <taxon>Bacteria</taxon>
        <taxon>Thermotogati</taxon>
        <taxon>Thermotogota</taxon>
        <taxon>Thermotogae</taxon>
        <taxon>Petrotogales</taxon>
        <taxon>Petrotogaceae</taxon>
        <taxon>Tepiditoga</taxon>
    </lineage>
</organism>
<dbReference type="GO" id="GO:0005886">
    <property type="term" value="C:plasma membrane"/>
    <property type="evidence" value="ECO:0007669"/>
    <property type="project" value="UniProtKB-SubCell"/>
</dbReference>
<dbReference type="InParanoid" id="A0A7G1GBL3"/>
<feature type="transmembrane region" description="Helical" evidence="6">
    <location>
        <begin position="301"/>
        <end position="328"/>
    </location>
</feature>
<feature type="transmembrane region" description="Helical" evidence="6">
    <location>
        <begin position="176"/>
        <end position="194"/>
    </location>
</feature>
<dbReference type="AlphaFoldDB" id="A0A7G1GBL3"/>
<feature type="transmembrane region" description="Helical" evidence="6">
    <location>
        <begin position="36"/>
        <end position="57"/>
    </location>
</feature>
<evidence type="ECO:0000256" key="2">
    <source>
        <dbReference type="ARBA" id="ARBA00022475"/>
    </source>
</evidence>
<dbReference type="GO" id="GO:0015658">
    <property type="term" value="F:branched-chain amino acid transmembrane transporter activity"/>
    <property type="evidence" value="ECO:0007669"/>
    <property type="project" value="InterPro"/>
</dbReference>
<dbReference type="CDD" id="cd06581">
    <property type="entry name" value="TM_PBP1_LivM_like"/>
    <property type="match status" value="1"/>
</dbReference>
<accession>A0A7G1GBL3</accession>
<feature type="transmembrane region" description="Helical" evidence="6">
    <location>
        <begin position="69"/>
        <end position="87"/>
    </location>
</feature>
<dbReference type="Pfam" id="PF02653">
    <property type="entry name" value="BPD_transp_2"/>
    <property type="match status" value="1"/>
</dbReference>
<feature type="transmembrane region" description="Helical" evidence="6">
    <location>
        <begin position="107"/>
        <end position="131"/>
    </location>
</feature>
<dbReference type="InterPro" id="IPR001851">
    <property type="entry name" value="ABC_transp_permease"/>
</dbReference>
<name>A0A7G1GBL3_9BACT</name>
<dbReference type="InterPro" id="IPR043428">
    <property type="entry name" value="LivM-like"/>
</dbReference>
<dbReference type="Proteomes" id="UP000516361">
    <property type="component" value="Chromosome"/>
</dbReference>
<proteinExistence type="predicted"/>
<comment type="subcellular location">
    <subcellularLocation>
        <location evidence="1">Cell membrane</location>
        <topology evidence="1">Multi-pass membrane protein</topology>
    </subcellularLocation>
</comment>
<keyword evidence="8" id="KW-1185">Reference proteome</keyword>
<evidence type="ECO:0000313" key="8">
    <source>
        <dbReference type="Proteomes" id="UP000516361"/>
    </source>
</evidence>
<dbReference type="PANTHER" id="PTHR30482:SF10">
    <property type="entry name" value="HIGH-AFFINITY BRANCHED-CHAIN AMINO ACID TRANSPORT PROTEIN BRAE"/>
    <property type="match status" value="1"/>
</dbReference>
<protein>
    <submittedName>
        <fullName evidence="7">Branched-chain amino acid ABC transporter permease</fullName>
    </submittedName>
</protein>
<dbReference type="RefSeq" id="WP_190613530.1">
    <property type="nucleotide sequence ID" value="NZ_AP018712.1"/>
</dbReference>
<dbReference type="KEGG" id="ocy:OSSY52_13000"/>
<keyword evidence="4 6" id="KW-1133">Transmembrane helix</keyword>
<keyword evidence="5 6" id="KW-0472">Membrane</keyword>
<dbReference type="EMBL" id="AP018712">
    <property type="protein sequence ID" value="BBE31159.1"/>
    <property type="molecule type" value="Genomic_DNA"/>
</dbReference>
<feature type="transmembrane region" description="Helical" evidence="6">
    <location>
        <begin position="138"/>
        <end position="156"/>
    </location>
</feature>
<reference evidence="7 8" key="1">
    <citation type="submission" date="2018-06" db="EMBL/GenBank/DDBJ databases">
        <title>Genome sequencing of Oceanotoga sp. sy52.</title>
        <authorList>
            <person name="Mori K."/>
        </authorList>
    </citation>
    <scope>NUCLEOTIDE SEQUENCE [LARGE SCALE GENOMIC DNA]</scope>
    <source>
        <strain evidence="8">sy52</strain>
    </source>
</reference>
<evidence type="ECO:0000313" key="7">
    <source>
        <dbReference type="EMBL" id="BBE31159.1"/>
    </source>
</evidence>
<keyword evidence="3 6" id="KW-0812">Transmembrane</keyword>